<accession>A0ABR4HDV5</accession>
<proteinExistence type="predicted"/>
<comment type="caution">
    <text evidence="1">The sequence shown here is derived from an EMBL/GenBank/DDBJ whole genome shotgun (WGS) entry which is preliminary data.</text>
</comment>
<sequence>MSTNSSTPGISLQVSVFIAEENVPKFFEAFLPVYEKVIAEPECTFFEIYQNPQNPGELSWVENWSASMEWLIGVQVKKSYYEEYLKVTTPMFIKEREIKILNRLGVPYAMVKTENGGVQV</sequence>
<evidence type="ECO:0000313" key="1">
    <source>
        <dbReference type="EMBL" id="KAL2813344.1"/>
    </source>
</evidence>
<name>A0ABR4HDV5_9EURO</name>
<dbReference type="EMBL" id="JBFXLS010000145">
    <property type="protein sequence ID" value="KAL2813344.1"/>
    <property type="molecule type" value="Genomic_DNA"/>
</dbReference>
<dbReference type="Gene3D" id="3.30.70.100">
    <property type="match status" value="1"/>
</dbReference>
<gene>
    <name evidence="1" type="ORF">BDW59DRAFT_154851</name>
</gene>
<protein>
    <recommendedName>
        <fullName evidence="3">ABM domain-containing protein</fullName>
    </recommendedName>
</protein>
<evidence type="ECO:0000313" key="2">
    <source>
        <dbReference type="Proteomes" id="UP001610335"/>
    </source>
</evidence>
<organism evidence="1 2">
    <name type="scientific">Aspergillus cavernicola</name>
    <dbReference type="NCBI Taxonomy" id="176166"/>
    <lineage>
        <taxon>Eukaryota</taxon>
        <taxon>Fungi</taxon>
        <taxon>Dikarya</taxon>
        <taxon>Ascomycota</taxon>
        <taxon>Pezizomycotina</taxon>
        <taxon>Eurotiomycetes</taxon>
        <taxon>Eurotiomycetidae</taxon>
        <taxon>Eurotiales</taxon>
        <taxon>Aspergillaceae</taxon>
        <taxon>Aspergillus</taxon>
        <taxon>Aspergillus subgen. Nidulantes</taxon>
    </lineage>
</organism>
<evidence type="ECO:0008006" key="3">
    <source>
        <dbReference type="Google" id="ProtNLM"/>
    </source>
</evidence>
<keyword evidence="2" id="KW-1185">Reference proteome</keyword>
<dbReference type="SUPFAM" id="SSF54909">
    <property type="entry name" value="Dimeric alpha+beta barrel"/>
    <property type="match status" value="1"/>
</dbReference>
<reference evidence="1 2" key="1">
    <citation type="submission" date="2024-07" db="EMBL/GenBank/DDBJ databases">
        <title>Section-level genome sequencing and comparative genomics of Aspergillus sections Usti and Cavernicolus.</title>
        <authorList>
            <consortium name="Lawrence Berkeley National Laboratory"/>
            <person name="Nybo J.L."/>
            <person name="Vesth T.C."/>
            <person name="Theobald S."/>
            <person name="Frisvad J.C."/>
            <person name="Larsen T.O."/>
            <person name="Kjaerboelling I."/>
            <person name="Rothschild-Mancinelli K."/>
            <person name="Lyhne E.K."/>
            <person name="Kogle M.E."/>
            <person name="Barry K."/>
            <person name="Clum A."/>
            <person name="Na H."/>
            <person name="Ledsgaard L."/>
            <person name="Lin J."/>
            <person name="Lipzen A."/>
            <person name="Kuo A."/>
            <person name="Riley R."/>
            <person name="Mondo S."/>
            <person name="LaButti K."/>
            <person name="Haridas S."/>
            <person name="Pangalinan J."/>
            <person name="Salamov A.A."/>
            <person name="Simmons B.A."/>
            <person name="Magnuson J.K."/>
            <person name="Chen J."/>
            <person name="Drula E."/>
            <person name="Henrissat B."/>
            <person name="Wiebenga A."/>
            <person name="Lubbers R.J."/>
            <person name="Gomes A.C."/>
            <person name="Makela M.R."/>
            <person name="Stajich J."/>
            <person name="Grigoriev I.V."/>
            <person name="Mortensen U.H."/>
            <person name="De vries R.P."/>
            <person name="Baker S.E."/>
            <person name="Andersen M.R."/>
        </authorList>
    </citation>
    <scope>NUCLEOTIDE SEQUENCE [LARGE SCALE GENOMIC DNA]</scope>
    <source>
        <strain evidence="1 2">CBS 600.67</strain>
    </source>
</reference>
<dbReference type="InterPro" id="IPR011008">
    <property type="entry name" value="Dimeric_a/b-barrel"/>
</dbReference>
<dbReference type="Proteomes" id="UP001610335">
    <property type="component" value="Unassembled WGS sequence"/>
</dbReference>